<feature type="transmembrane region" description="Helical" evidence="1">
    <location>
        <begin position="151"/>
        <end position="170"/>
    </location>
</feature>
<comment type="caution">
    <text evidence="2">The sequence shown here is derived from an EMBL/GenBank/DDBJ whole genome shotgun (WGS) entry which is preliminary data.</text>
</comment>
<evidence type="ECO:0000313" key="3">
    <source>
        <dbReference type="Proteomes" id="UP001236569"/>
    </source>
</evidence>
<gene>
    <name evidence="2" type="ORF">QM480_11960</name>
</gene>
<dbReference type="PANTHER" id="PTHR38454">
    <property type="entry name" value="INTEGRAL MEMBRANE PROTEIN-RELATED"/>
    <property type="match status" value="1"/>
</dbReference>
<proteinExistence type="predicted"/>
<keyword evidence="3" id="KW-1185">Reference proteome</keyword>
<feature type="transmembrane region" description="Helical" evidence="1">
    <location>
        <begin position="57"/>
        <end position="75"/>
    </location>
</feature>
<feature type="transmembrane region" description="Helical" evidence="1">
    <location>
        <begin position="385"/>
        <end position="408"/>
    </location>
</feature>
<dbReference type="Proteomes" id="UP001236569">
    <property type="component" value="Unassembled WGS sequence"/>
</dbReference>
<dbReference type="InterPro" id="IPR018580">
    <property type="entry name" value="Uncharacterised_YfhO"/>
</dbReference>
<accession>A0ABT6YNE7</accession>
<feature type="transmembrane region" description="Helical" evidence="1">
    <location>
        <begin position="499"/>
        <end position="516"/>
    </location>
</feature>
<feature type="transmembrane region" description="Helical" evidence="1">
    <location>
        <begin position="271"/>
        <end position="294"/>
    </location>
</feature>
<feature type="transmembrane region" description="Helical" evidence="1">
    <location>
        <begin position="176"/>
        <end position="196"/>
    </location>
</feature>
<feature type="transmembrane region" description="Helical" evidence="1">
    <location>
        <begin position="230"/>
        <end position="259"/>
    </location>
</feature>
<keyword evidence="1" id="KW-0812">Transmembrane</keyword>
<sequence>MSTLCFDQYFNSNSFIFNPLMAKSKTSKTKIQPVSDPKEAPKIRTEVISIFDKISGLQGFGLLWGCVLLISVVLFKDYLFHKKYFLFLDLGADSINIIYTNLMHYADYIKSEGMPAWSFKAGMGQNINPFWLDPIATGVLFLFGKENMAGSLVLVVVIEIFLAATFFYAFLQSLHLHKFASTIGALSYAFCGYLIVCSTWDLNKYPTEVYQAAFLLFALEQWIGKSKWYFFPLSIALIAIHQPFYLYLYGVLILIYTLVRHFEDASKPVSQLLLQLLGLVGFGILGLALAGFILPSNIYQIIESPRVAGGVSYFDTLSAASPFDMSDGVQTASAFLRFFSNDLLGTGSDYRGWQNYMEAPVLYCGILTLVAAPQAFALANRRQTIIYGVITFACFLVLTFPYFRYAFWLFSGDYYRTAGFFIVIFLLFLAYRGISQIVQKSEINLVVLGATLVVLLFVLYAPYEIPKENINSRLRTLVSFFVILQAGILYLLSLSSLKNIAQIGALVLVIGEILFLDNPALNRRNTASVSEYKDKSSLFEDATNEAVARIKKSDTSFYRIDKDYASSPAIFAGLNDAKLQDYYGTSCYSSFNQVNYVRFLLGMGLVKKGDEFSTRWVNGLGGNTLLESVNAVKYVLIKNPNVDLRPQGFTPIDTVGEVKILKNNNALPLAYTYNQFADEKTFEQLSPFARQKVLLHACVLSQEKGKELGLSLYQQADTTSTLDGVEYNDAIAARKATPFTMTKFSDNHIEGNIKLQTPQLLYWSIPFDIGWKALVDGKEQKIEQVSFGFIGIPLSAGNHQVALQYEAPYVSMGTKVALVAWLLYLAGVVFFLIQQRKLI</sequence>
<evidence type="ECO:0000313" key="2">
    <source>
        <dbReference type="EMBL" id="MDI9865045.1"/>
    </source>
</evidence>
<dbReference type="PANTHER" id="PTHR38454:SF1">
    <property type="entry name" value="INTEGRAL MEMBRANE PROTEIN"/>
    <property type="match status" value="1"/>
</dbReference>
<feature type="transmembrane region" description="Helical" evidence="1">
    <location>
        <begin position="360"/>
        <end position="378"/>
    </location>
</feature>
<feature type="transmembrane region" description="Helical" evidence="1">
    <location>
        <begin position="816"/>
        <end position="833"/>
    </location>
</feature>
<keyword evidence="1" id="KW-1133">Transmembrane helix</keyword>
<reference evidence="2 3" key="1">
    <citation type="submission" date="2023-05" db="EMBL/GenBank/DDBJ databases">
        <title>Novel species of genus Flectobacillus isolated from stream in China.</title>
        <authorList>
            <person name="Lu H."/>
        </authorList>
    </citation>
    <scope>NUCLEOTIDE SEQUENCE [LARGE SCALE GENOMIC DNA]</scope>
    <source>
        <strain evidence="2 3">DC10W</strain>
    </source>
</reference>
<dbReference type="Pfam" id="PF09586">
    <property type="entry name" value="YfhO"/>
    <property type="match status" value="2"/>
</dbReference>
<feature type="transmembrane region" description="Helical" evidence="1">
    <location>
        <begin position="84"/>
        <end position="106"/>
    </location>
</feature>
<protein>
    <submittedName>
        <fullName evidence="2">YfhO family protein</fullName>
    </submittedName>
</protein>
<feature type="transmembrane region" description="Helical" evidence="1">
    <location>
        <begin position="414"/>
        <end position="431"/>
    </location>
</feature>
<dbReference type="RefSeq" id="WP_283370115.1">
    <property type="nucleotide sequence ID" value="NZ_JASHID010000007.1"/>
</dbReference>
<keyword evidence="1" id="KW-0472">Membrane</keyword>
<feature type="transmembrane region" description="Helical" evidence="1">
    <location>
        <begin position="443"/>
        <end position="462"/>
    </location>
</feature>
<dbReference type="EMBL" id="JASHID010000007">
    <property type="protein sequence ID" value="MDI9865045.1"/>
    <property type="molecule type" value="Genomic_DNA"/>
</dbReference>
<evidence type="ECO:0000256" key="1">
    <source>
        <dbReference type="SAM" id="Phobius"/>
    </source>
</evidence>
<organism evidence="2 3">
    <name type="scientific">Flectobacillus longus</name>
    <dbReference type="NCBI Taxonomy" id="2984207"/>
    <lineage>
        <taxon>Bacteria</taxon>
        <taxon>Pseudomonadati</taxon>
        <taxon>Bacteroidota</taxon>
        <taxon>Cytophagia</taxon>
        <taxon>Cytophagales</taxon>
        <taxon>Flectobacillaceae</taxon>
        <taxon>Flectobacillus</taxon>
    </lineage>
</organism>
<feature type="transmembrane region" description="Helical" evidence="1">
    <location>
        <begin position="474"/>
        <end position="492"/>
    </location>
</feature>
<name>A0ABT6YNE7_9BACT</name>